<accession>B2ZYC4</accession>
<reference evidence="1 2" key="1">
    <citation type="journal article" date="2010" name="Virology">
        <title>A jumbo phage infecting the phytopathogen Ralstonia solanacearum defines a new lineage of the Myoviridae family.</title>
        <authorList>
            <person name="Yamada T."/>
            <person name="Satoh S."/>
            <person name="Ishikawa H."/>
            <person name="Fujiwara A."/>
            <person name="Kawasaki T."/>
            <person name="Fujie M."/>
            <person name="Ogata H."/>
        </authorList>
    </citation>
    <scope>NUCLEOTIDE SEQUENCE [LARGE SCALE GENOMIC DNA]</scope>
</reference>
<keyword evidence="2" id="KW-1185">Reference proteome</keyword>
<dbReference type="KEGG" id="vg:6369935"/>
<name>B2ZYC4_9CAUD</name>
<dbReference type="SUPFAM" id="SSF88946">
    <property type="entry name" value="Sigma2 domain of RNA polymerase sigma factors"/>
    <property type="match status" value="1"/>
</dbReference>
<evidence type="ECO:0000313" key="2">
    <source>
        <dbReference type="Proteomes" id="UP000001034"/>
    </source>
</evidence>
<dbReference type="RefSeq" id="YP_001950104.1">
    <property type="nucleotide sequence ID" value="NC_010811.2"/>
</dbReference>
<protein>
    <submittedName>
        <fullName evidence="1">Uncharacterized protein</fullName>
    </submittedName>
</protein>
<dbReference type="GO" id="GO:0003700">
    <property type="term" value="F:DNA-binding transcription factor activity"/>
    <property type="evidence" value="ECO:0007669"/>
    <property type="project" value="InterPro"/>
</dbReference>
<evidence type="ECO:0000313" key="1">
    <source>
        <dbReference type="EMBL" id="BAG41674.1"/>
    </source>
</evidence>
<organism evidence="1 2">
    <name type="scientific">Ralstonia phage phiRSL1</name>
    <dbReference type="NCBI Taxonomy" id="1980924"/>
    <lineage>
        <taxon>Viruses</taxon>
        <taxon>Duplodnaviria</taxon>
        <taxon>Heunggongvirae</taxon>
        <taxon>Uroviricota</taxon>
        <taxon>Caudoviricetes</taxon>
        <taxon>Mieseafarmvirus</taxon>
        <taxon>Mieseafarmvirus RSL1</taxon>
    </lineage>
</organism>
<dbReference type="GO" id="GO:0006352">
    <property type="term" value="P:DNA-templated transcription initiation"/>
    <property type="evidence" value="ECO:0007669"/>
    <property type="project" value="InterPro"/>
</dbReference>
<dbReference type="InterPro" id="IPR013325">
    <property type="entry name" value="RNA_pol_sigma_r2"/>
</dbReference>
<sequence>MAASGYTHSVAFEKLKATEEKIVDNLTSLQYLQTLDLFLWSALDPIHAELPHLFHNYVAQVVGAQTLKASTKFTSDDRQRLPVHLFNLVTDPVPKRANTHARAMSLNRGLLFGFLSLFLSQVQEYESLHKISDMDPIVRQSRIYQIERQLGLRTGASLYAVIQQVRHWTDKACWFKELIIQKYTRLALNHARLMYRDIKHSVRLDDVVQIYLMTVSKAIDRCNARQGVLTTFILSWFKSARAEVAALARTQMDPSIEALHEQYGDSIDDVLGTVMPNLEGELIQHVAYISRQVDVHGYLRATLGIPEFVTNDQIKTLKRFTWNH</sequence>
<dbReference type="EMBL" id="AB366653">
    <property type="protein sequence ID" value="BAG41674.1"/>
    <property type="molecule type" value="Genomic_DNA"/>
</dbReference>
<proteinExistence type="predicted"/>
<dbReference type="Proteomes" id="UP000001034">
    <property type="component" value="Segment"/>
</dbReference>
<dbReference type="GeneID" id="6369935"/>